<dbReference type="RefSeq" id="WP_194213535.1">
    <property type="nucleotide sequence ID" value="NZ_CP061205.1"/>
</dbReference>
<accession>A0ABV7D7D2</accession>
<proteinExistence type="predicted"/>
<comment type="caution">
    <text evidence="1">The sequence shown here is derived from an EMBL/GenBank/DDBJ whole genome shotgun (WGS) entry which is preliminary data.</text>
</comment>
<dbReference type="Proteomes" id="UP001595444">
    <property type="component" value="Unassembled WGS sequence"/>
</dbReference>
<evidence type="ECO:0000313" key="2">
    <source>
        <dbReference type="Proteomes" id="UP001595444"/>
    </source>
</evidence>
<organism evidence="1 2">
    <name type="scientific">Kordiimonas pumila</name>
    <dbReference type="NCBI Taxonomy" id="2161677"/>
    <lineage>
        <taxon>Bacteria</taxon>
        <taxon>Pseudomonadati</taxon>
        <taxon>Pseudomonadota</taxon>
        <taxon>Alphaproteobacteria</taxon>
        <taxon>Kordiimonadales</taxon>
        <taxon>Kordiimonadaceae</taxon>
        <taxon>Kordiimonas</taxon>
    </lineage>
</organism>
<dbReference type="EMBL" id="JBHRSL010000010">
    <property type="protein sequence ID" value="MFC3052820.1"/>
    <property type="molecule type" value="Genomic_DNA"/>
</dbReference>
<name>A0ABV7D7D2_9PROT</name>
<reference evidence="2" key="1">
    <citation type="journal article" date="2019" name="Int. J. Syst. Evol. Microbiol.">
        <title>The Global Catalogue of Microorganisms (GCM) 10K type strain sequencing project: providing services to taxonomists for standard genome sequencing and annotation.</title>
        <authorList>
            <consortium name="The Broad Institute Genomics Platform"/>
            <consortium name="The Broad Institute Genome Sequencing Center for Infectious Disease"/>
            <person name="Wu L."/>
            <person name="Ma J."/>
        </authorList>
    </citation>
    <scope>NUCLEOTIDE SEQUENCE [LARGE SCALE GENOMIC DNA]</scope>
    <source>
        <strain evidence="2">KCTC 62164</strain>
    </source>
</reference>
<evidence type="ECO:0000313" key="1">
    <source>
        <dbReference type="EMBL" id="MFC3052820.1"/>
    </source>
</evidence>
<keyword evidence="2" id="KW-1185">Reference proteome</keyword>
<gene>
    <name evidence="1" type="ORF">ACFOKA_12975</name>
</gene>
<sequence length="260" mass="28586">MSDLQNFWETNEGQILSIWHNALQDIASFNHYNNLIKDRELNAFSSFMVTQNFDYQIIEGALFQANSKLESLSIEDFTFTRDMLVNSGPTSSADVNILNPDFIPDDLAVQWSILIESGLGQLSNVSDVSTTVNVDNIITINGSSFQVQTAGLDDISAIEIADAGGGNMVSYNPIEIPAMEQLGGWYNDDYLPQLDNSSFSDFDTGVLASIQARFDNPNDIHPAGVSYFFEETDPNCSPSGPMGPKLGIAQERILISFEVT</sequence>
<protein>
    <submittedName>
        <fullName evidence="1">Uncharacterized protein</fullName>
    </submittedName>
</protein>